<evidence type="ECO:0000256" key="6">
    <source>
        <dbReference type="ARBA" id="ARBA00022691"/>
    </source>
</evidence>
<protein>
    <recommendedName>
        <fullName evidence="16">Histone-lysine N-methyltransferase</fullName>
    </recommendedName>
</protein>
<evidence type="ECO:0000256" key="8">
    <source>
        <dbReference type="ARBA" id="ARBA00022771"/>
    </source>
</evidence>
<evidence type="ECO:0000259" key="12">
    <source>
        <dbReference type="PROSITE" id="PS50280"/>
    </source>
</evidence>
<keyword evidence="7" id="KW-0479">Metal-binding</keyword>
<accession>A0A4V6I886</accession>
<gene>
    <name evidence="14" type="ORF">L596_004094</name>
</gene>
<dbReference type="Gene3D" id="3.30.40.10">
    <property type="entry name" value="Zinc/RING finger domain, C3HC4 (zinc finger)"/>
    <property type="match status" value="1"/>
</dbReference>
<dbReference type="GO" id="GO:0005634">
    <property type="term" value="C:nucleus"/>
    <property type="evidence" value="ECO:0007669"/>
    <property type="project" value="UniProtKB-SubCell"/>
</dbReference>
<evidence type="ECO:0000256" key="3">
    <source>
        <dbReference type="ARBA" id="ARBA00022454"/>
    </source>
</evidence>
<feature type="domain" description="Post-SET" evidence="13">
    <location>
        <begin position="526"/>
        <end position="542"/>
    </location>
</feature>
<dbReference type="CDD" id="cd15489">
    <property type="entry name" value="PHD_SF"/>
    <property type="match status" value="1"/>
</dbReference>
<organism evidence="14 15">
    <name type="scientific">Steinernema carpocapsae</name>
    <name type="common">Entomopathogenic nematode</name>
    <dbReference type="NCBI Taxonomy" id="34508"/>
    <lineage>
        <taxon>Eukaryota</taxon>
        <taxon>Metazoa</taxon>
        <taxon>Ecdysozoa</taxon>
        <taxon>Nematoda</taxon>
        <taxon>Chromadorea</taxon>
        <taxon>Rhabditida</taxon>
        <taxon>Tylenchina</taxon>
        <taxon>Panagrolaimomorpha</taxon>
        <taxon>Strongyloidoidea</taxon>
        <taxon>Steinernematidae</taxon>
        <taxon>Steinernema</taxon>
    </lineage>
</organism>
<dbReference type="CDD" id="cd15566">
    <property type="entry name" value="PHD3_NSD"/>
    <property type="match status" value="1"/>
</dbReference>
<dbReference type="Proteomes" id="UP000298663">
    <property type="component" value="Chromosome X"/>
</dbReference>
<dbReference type="Gene3D" id="2.170.270.10">
    <property type="entry name" value="SET domain"/>
    <property type="match status" value="1"/>
</dbReference>
<dbReference type="InterPro" id="IPR003616">
    <property type="entry name" value="Post-SET_dom"/>
</dbReference>
<keyword evidence="3" id="KW-0158">Chromosome</keyword>
<dbReference type="OrthoDB" id="422362at2759"/>
<dbReference type="InterPro" id="IPR046341">
    <property type="entry name" value="SET_dom_sf"/>
</dbReference>
<evidence type="ECO:0000256" key="11">
    <source>
        <dbReference type="SAM" id="MobiDB-lite"/>
    </source>
</evidence>
<keyword evidence="9" id="KW-0862">Zinc</keyword>
<proteinExistence type="predicted"/>
<dbReference type="InterPro" id="IPR001965">
    <property type="entry name" value="Znf_PHD"/>
</dbReference>
<dbReference type="SUPFAM" id="SSF57903">
    <property type="entry name" value="FYVE/PHD zinc finger"/>
    <property type="match status" value="1"/>
</dbReference>
<dbReference type="PROSITE" id="PS50280">
    <property type="entry name" value="SET"/>
    <property type="match status" value="1"/>
</dbReference>
<dbReference type="SUPFAM" id="SSF82199">
    <property type="entry name" value="SET domain"/>
    <property type="match status" value="1"/>
</dbReference>
<keyword evidence="6" id="KW-0949">S-adenosyl-L-methionine</keyword>
<dbReference type="InterPro" id="IPR050777">
    <property type="entry name" value="SET2_Histone-Lys_MeTrsfase"/>
</dbReference>
<dbReference type="PANTHER" id="PTHR22884">
    <property type="entry name" value="SET DOMAIN PROTEINS"/>
    <property type="match status" value="1"/>
</dbReference>
<evidence type="ECO:0008006" key="16">
    <source>
        <dbReference type="Google" id="ProtNLM"/>
    </source>
</evidence>
<dbReference type="GO" id="GO:0008168">
    <property type="term" value="F:methyltransferase activity"/>
    <property type="evidence" value="ECO:0007669"/>
    <property type="project" value="UniProtKB-KW"/>
</dbReference>
<dbReference type="InterPro" id="IPR011011">
    <property type="entry name" value="Znf_FYVE_PHD"/>
</dbReference>
<dbReference type="EMBL" id="CM016762">
    <property type="protein sequence ID" value="TMS37083.1"/>
    <property type="molecule type" value="Genomic_DNA"/>
</dbReference>
<dbReference type="GO" id="GO:0032259">
    <property type="term" value="P:methylation"/>
    <property type="evidence" value="ECO:0007669"/>
    <property type="project" value="UniProtKB-KW"/>
</dbReference>
<evidence type="ECO:0000256" key="1">
    <source>
        <dbReference type="ARBA" id="ARBA00004123"/>
    </source>
</evidence>
<evidence type="ECO:0000256" key="7">
    <source>
        <dbReference type="ARBA" id="ARBA00022723"/>
    </source>
</evidence>
<dbReference type="AlphaFoldDB" id="A0A4V6I886"/>
<comment type="subcellular location">
    <subcellularLocation>
        <location evidence="2">Chromosome</location>
    </subcellularLocation>
    <subcellularLocation>
        <location evidence="1">Nucleus</location>
    </subcellularLocation>
</comment>
<dbReference type="GO" id="GO:0005694">
    <property type="term" value="C:chromosome"/>
    <property type="evidence" value="ECO:0007669"/>
    <property type="project" value="UniProtKB-SubCell"/>
</dbReference>
<feature type="domain" description="SET" evidence="12">
    <location>
        <begin position="398"/>
        <end position="517"/>
    </location>
</feature>
<reference evidence="14 15" key="1">
    <citation type="journal article" date="2015" name="Genome Biol.">
        <title>Comparative genomics of Steinernema reveals deeply conserved gene regulatory networks.</title>
        <authorList>
            <person name="Dillman A.R."/>
            <person name="Macchietto M."/>
            <person name="Porter C.F."/>
            <person name="Rogers A."/>
            <person name="Williams B."/>
            <person name="Antoshechkin I."/>
            <person name="Lee M.M."/>
            <person name="Goodwin Z."/>
            <person name="Lu X."/>
            <person name="Lewis E.E."/>
            <person name="Goodrich-Blair H."/>
            <person name="Stock S.P."/>
            <person name="Adams B.J."/>
            <person name="Sternberg P.W."/>
            <person name="Mortazavi A."/>
        </authorList>
    </citation>
    <scope>NUCLEOTIDE SEQUENCE [LARGE SCALE GENOMIC DNA]</scope>
    <source>
        <strain evidence="14 15">ALL</strain>
    </source>
</reference>
<evidence type="ECO:0000256" key="2">
    <source>
        <dbReference type="ARBA" id="ARBA00004286"/>
    </source>
</evidence>
<dbReference type="GO" id="GO:0008270">
    <property type="term" value="F:zinc ion binding"/>
    <property type="evidence" value="ECO:0007669"/>
    <property type="project" value="UniProtKB-KW"/>
</dbReference>
<comment type="caution">
    <text evidence="14">The sequence shown here is derived from an EMBL/GenBank/DDBJ whole genome shotgun (WGS) entry which is preliminary data.</text>
</comment>
<evidence type="ECO:0000259" key="13">
    <source>
        <dbReference type="PROSITE" id="PS50868"/>
    </source>
</evidence>
<dbReference type="EMBL" id="AZBU02000001">
    <property type="protein sequence ID" value="TMS37083.1"/>
    <property type="molecule type" value="Genomic_DNA"/>
</dbReference>
<name>A0A4V6I886_STECR</name>
<keyword evidence="15" id="KW-1185">Reference proteome</keyword>
<feature type="region of interest" description="Disordered" evidence="11">
    <location>
        <begin position="584"/>
        <end position="603"/>
    </location>
</feature>
<dbReference type="InterPro" id="IPR001214">
    <property type="entry name" value="SET_dom"/>
</dbReference>
<keyword evidence="5" id="KW-0808">Transferase</keyword>
<evidence type="ECO:0000313" key="15">
    <source>
        <dbReference type="Proteomes" id="UP000298663"/>
    </source>
</evidence>
<keyword evidence="8" id="KW-0863">Zinc-finger</keyword>
<evidence type="ECO:0000256" key="9">
    <source>
        <dbReference type="ARBA" id="ARBA00022833"/>
    </source>
</evidence>
<evidence type="ECO:0000313" key="14">
    <source>
        <dbReference type="EMBL" id="TMS37083.1"/>
    </source>
</evidence>
<dbReference type="SMART" id="SM00317">
    <property type="entry name" value="SET"/>
    <property type="match status" value="1"/>
</dbReference>
<keyword evidence="4" id="KW-0489">Methyltransferase</keyword>
<keyword evidence="10" id="KW-0539">Nucleus</keyword>
<dbReference type="PROSITE" id="PS50868">
    <property type="entry name" value="POST_SET"/>
    <property type="match status" value="1"/>
</dbReference>
<dbReference type="SMART" id="SM00249">
    <property type="entry name" value="PHD"/>
    <property type="match status" value="3"/>
</dbReference>
<reference evidence="14 15" key="2">
    <citation type="journal article" date="2019" name="G3 (Bethesda)">
        <title>Hybrid Assembly of the Genome of the Entomopathogenic Nematode Steinernema carpocapsae Identifies the X-Chromosome.</title>
        <authorList>
            <person name="Serra L."/>
            <person name="Macchietto M."/>
            <person name="Macias-Munoz A."/>
            <person name="McGill C.J."/>
            <person name="Rodriguez I.M."/>
            <person name="Rodriguez B."/>
            <person name="Murad R."/>
            <person name="Mortazavi A."/>
        </authorList>
    </citation>
    <scope>NUCLEOTIDE SEQUENCE [LARGE SCALE GENOMIC DNA]</scope>
    <source>
        <strain evidence="14 15">ALL</strain>
    </source>
</reference>
<dbReference type="STRING" id="34508.A0A4V6I886"/>
<dbReference type="Pfam" id="PF00856">
    <property type="entry name" value="SET"/>
    <property type="match status" value="1"/>
</dbReference>
<evidence type="ECO:0000256" key="10">
    <source>
        <dbReference type="ARBA" id="ARBA00023242"/>
    </source>
</evidence>
<dbReference type="InterPro" id="IPR013083">
    <property type="entry name" value="Znf_RING/FYVE/PHD"/>
</dbReference>
<evidence type="ECO:0000256" key="5">
    <source>
        <dbReference type="ARBA" id="ARBA00022679"/>
    </source>
</evidence>
<sequence>MLGDSLIAITTKDNFAFPARNRAGVCFCCRSTEDVSGEKGELLSCCRTSCDVSFHVPCFDSYAVGGFFPDAMRDHRSEERFCSLHYCTLCYGRNLRSRAFYGEFVSCSQCELSWHKSCIPAGIGIGGANKIICPRHRKFGNGTHATHCSGCNSKDKSEGRLIKCSQCIRSVHLKCVRAKSKEIQITTVNGREVFTCMWCCDFEFVTEGMKCMGYSQCTGLPFPYYPCEVISILEYPVKDKRLGKPGYVAVRWMSYKGKHSFNVLPHNKVIAMEPDDYFYQKGYKFAEDLLQIEWSNAQDILKGPSPPLSKDQKPSRGQKIEVKIDNRYVKRNEKGRLMKAYLSKKELPEDCGCPADLPDRCGPSSHCINRSMQSECPVSCKKIGPCGNRQIQDNGPCKSVEIFETEKCGKGLRATANLLPKTFIGEYFGEIINLEELRRRILRSQGFANREEMNFVAKVSSDCYIDATYIGGTTRYINHSCYPNCDFHVVQVNNTSRLVISTIRTVAAGEELTFDYSMCKATPSGILPPCFCGATICTGVLGAPKRSAKKLLYLDDKENRAATSTRGRSLSQAPASNYAGKRKVRAKSTVPLKRKSENSGFMSENERIRGKSVVLQESELSLLESTSRVLRSAFKEMPHRLASLKESEFTIGT</sequence>
<evidence type="ECO:0000256" key="4">
    <source>
        <dbReference type="ARBA" id="ARBA00022603"/>
    </source>
</evidence>